<name>A0A9Q3CR71_9BASI</name>
<evidence type="ECO:0000313" key="2">
    <source>
        <dbReference type="Proteomes" id="UP000765509"/>
    </source>
</evidence>
<sequence>MPGALNALYPEILQRIVHPKILKRYGGELEHSLRSRFIEIFSTEEYINALEDMVTRIKIGRTWKKLDIEIPNKPFIKNDKPREPFKPNNTKEQRKCHKFGGVGHLANDFCKKAKLNKFFEAGNFNDKEEESSSLKDTSESETSKSDEINIINVQINIIDLIYEVLDVNSTLPHIGTSDTCLTNIPDAKLHRTKSSKGMGFTSGKSSISIVMLKNQEDGVNLDPVEYCTCVGKNYLETLVPDRGTQLIPIQGVEFGNASQSMIPLGIIYLTLIIPHPFHCIKMKMEFVVLENCTSNHFMIAKNYLSIYGIYISNKKDRYFTIGDNKRDKFGLFIYKKQITVMKYEGKPQRNTYP</sequence>
<organism evidence="1 2">
    <name type="scientific">Austropuccinia psidii MF-1</name>
    <dbReference type="NCBI Taxonomy" id="1389203"/>
    <lineage>
        <taxon>Eukaryota</taxon>
        <taxon>Fungi</taxon>
        <taxon>Dikarya</taxon>
        <taxon>Basidiomycota</taxon>
        <taxon>Pucciniomycotina</taxon>
        <taxon>Pucciniomycetes</taxon>
        <taxon>Pucciniales</taxon>
        <taxon>Sphaerophragmiaceae</taxon>
        <taxon>Austropuccinia</taxon>
    </lineage>
</organism>
<dbReference type="AlphaFoldDB" id="A0A9Q3CR71"/>
<proteinExistence type="predicted"/>
<dbReference type="EMBL" id="AVOT02009656">
    <property type="protein sequence ID" value="MBW0488553.1"/>
    <property type="molecule type" value="Genomic_DNA"/>
</dbReference>
<evidence type="ECO:0000313" key="1">
    <source>
        <dbReference type="EMBL" id="MBW0488553.1"/>
    </source>
</evidence>
<accession>A0A9Q3CR71</accession>
<comment type="caution">
    <text evidence="1">The sequence shown here is derived from an EMBL/GenBank/DDBJ whole genome shotgun (WGS) entry which is preliminary data.</text>
</comment>
<protein>
    <submittedName>
        <fullName evidence="1">Uncharacterized protein</fullName>
    </submittedName>
</protein>
<keyword evidence="2" id="KW-1185">Reference proteome</keyword>
<reference evidence="1" key="1">
    <citation type="submission" date="2021-03" db="EMBL/GenBank/DDBJ databases">
        <title>Draft genome sequence of rust myrtle Austropuccinia psidii MF-1, a brazilian biotype.</title>
        <authorList>
            <person name="Quecine M.C."/>
            <person name="Pachon D.M.R."/>
            <person name="Bonatelli M.L."/>
            <person name="Correr F.H."/>
            <person name="Franceschini L.M."/>
            <person name="Leite T.F."/>
            <person name="Margarido G.R.A."/>
            <person name="Almeida C.A."/>
            <person name="Ferrarezi J.A."/>
            <person name="Labate C.A."/>
        </authorList>
    </citation>
    <scope>NUCLEOTIDE SEQUENCE</scope>
    <source>
        <strain evidence="1">MF-1</strain>
    </source>
</reference>
<gene>
    <name evidence="1" type="ORF">O181_028268</name>
</gene>
<dbReference type="Proteomes" id="UP000765509">
    <property type="component" value="Unassembled WGS sequence"/>
</dbReference>